<reference evidence="1" key="2">
    <citation type="journal article" date="2023" name="Science">
        <title>Genomic signatures of disease resistance in endangered staghorn corals.</title>
        <authorList>
            <person name="Vollmer S.V."/>
            <person name="Selwyn J.D."/>
            <person name="Despard B.A."/>
            <person name="Roesel C.L."/>
        </authorList>
    </citation>
    <scope>NUCLEOTIDE SEQUENCE</scope>
    <source>
        <strain evidence="1">K2</strain>
    </source>
</reference>
<evidence type="ECO:0000313" key="2">
    <source>
        <dbReference type="Proteomes" id="UP001249851"/>
    </source>
</evidence>
<dbReference type="EMBL" id="JARQWQ010000020">
    <property type="protein sequence ID" value="KAK2565091.1"/>
    <property type="molecule type" value="Genomic_DNA"/>
</dbReference>
<organism evidence="1 2">
    <name type="scientific">Acropora cervicornis</name>
    <name type="common">Staghorn coral</name>
    <dbReference type="NCBI Taxonomy" id="6130"/>
    <lineage>
        <taxon>Eukaryota</taxon>
        <taxon>Metazoa</taxon>
        <taxon>Cnidaria</taxon>
        <taxon>Anthozoa</taxon>
        <taxon>Hexacorallia</taxon>
        <taxon>Scleractinia</taxon>
        <taxon>Astrocoeniina</taxon>
        <taxon>Acroporidae</taxon>
        <taxon>Acropora</taxon>
    </lineage>
</organism>
<accession>A0AAD9QPM4</accession>
<name>A0AAD9QPM4_ACRCE</name>
<comment type="caution">
    <text evidence="1">The sequence shown here is derived from an EMBL/GenBank/DDBJ whole genome shotgun (WGS) entry which is preliminary data.</text>
</comment>
<evidence type="ECO:0000313" key="1">
    <source>
        <dbReference type="EMBL" id="KAK2565091.1"/>
    </source>
</evidence>
<gene>
    <name evidence="1" type="ORF">P5673_011002</name>
</gene>
<reference evidence="1" key="1">
    <citation type="journal article" date="2023" name="G3 (Bethesda)">
        <title>Whole genome assembly and annotation of the endangered Caribbean coral Acropora cervicornis.</title>
        <authorList>
            <person name="Selwyn J.D."/>
            <person name="Vollmer S.V."/>
        </authorList>
    </citation>
    <scope>NUCLEOTIDE SEQUENCE</scope>
    <source>
        <strain evidence="1">K2</strain>
    </source>
</reference>
<proteinExistence type="predicted"/>
<dbReference type="Proteomes" id="UP001249851">
    <property type="component" value="Unassembled WGS sequence"/>
</dbReference>
<dbReference type="AlphaFoldDB" id="A0AAD9QPM4"/>
<sequence length="67" mass="7696">MGLAELSRQLQLRKPRINESIVIYMQNYPSADNRGQYDCTDVFFGHVLVPKSARIPVLQSEDTCRII</sequence>
<keyword evidence="2" id="KW-1185">Reference proteome</keyword>
<protein>
    <submittedName>
        <fullName evidence="1">Uncharacterized protein</fullName>
    </submittedName>
</protein>